<dbReference type="InterPro" id="IPR006139">
    <property type="entry name" value="D-isomer_2_OHA_DH_cat_dom"/>
</dbReference>
<evidence type="ECO:0000259" key="1">
    <source>
        <dbReference type="Pfam" id="PF00389"/>
    </source>
</evidence>
<gene>
    <name evidence="2" type="ORF">S01H1_35771</name>
</gene>
<feature type="non-terminal residue" evidence="2">
    <location>
        <position position="70"/>
    </location>
</feature>
<comment type="caution">
    <text evidence="2">The sequence shown here is derived from an EMBL/GenBank/DDBJ whole genome shotgun (WGS) entry which is preliminary data.</text>
</comment>
<organism evidence="2">
    <name type="scientific">marine sediment metagenome</name>
    <dbReference type="NCBI Taxonomy" id="412755"/>
    <lineage>
        <taxon>unclassified sequences</taxon>
        <taxon>metagenomes</taxon>
        <taxon>ecological metagenomes</taxon>
    </lineage>
</organism>
<proteinExistence type="predicted"/>
<dbReference type="AlphaFoldDB" id="X0V5K3"/>
<accession>X0V5K3</accession>
<dbReference type="SUPFAM" id="SSF52283">
    <property type="entry name" value="Formate/glycerate dehydrogenase catalytic domain-like"/>
    <property type="match status" value="1"/>
</dbReference>
<reference evidence="2" key="1">
    <citation type="journal article" date="2014" name="Front. Microbiol.">
        <title>High frequency of phylogenetically diverse reductive dehalogenase-homologous genes in deep subseafloor sedimentary metagenomes.</title>
        <authorList>
            <person name="Kawai M."/>
            <person name="Futagami T."/>
            <person name="Toyoda A."/>
            <person name="Takaki Y."/>
            <person name="Nishi S."/>
            <person name="Hori S."/>
            <person name="Arai W."/>
            <person name="Tsubouchi T."/>
            <person name="Morono Y."/>
            <person name="Uchiyama I."/>
            <person name="Ito T."/>
            <person name="Fujiyama A."/>
            <person name="Inagaki F."/>
            <person name="Takami H."/>
        </authorList>
    </citation>
    <scope>NUCLEOTIDE SEQUENCE</scope>
    <source>
        <strain evidence="2">Expedition CK06-06</strain>
    </source>
</reference>
<evidence type="ECO:0000313" key="2">
    <source>
        <dbReference type="EMBL" id="GAG13375.1"/>
    </source>
</evidence>
<feature type="domain" description="D-isomer specific 2-hydroxyacid dehydrogenase catalytic" evidence="1">
    <location>
        <begin position="3"/>
        <end position="70"/>
    </location>
</feature>
<dbReference type="EMBL" id="BARS01022364">
    <property type="protein sequence ID" value="GAG13375.1"/>
    <property type="molecule type" value="Genomic_DNA"/>
</dbReference>
<dbReference type="Gene3D" id="3.40.50.720">
    <property type="entry name" value="NAD(P)-binding Rossmann-like Domain"/>
    <property type="match status" value="1"/>
</dbReference>
<protein>
    <recommendedName>
        <fullName evidence="1">D-isomer specific 2-hydroxyacid dehydrogenase catalytic domain-containing protein</fullName>
    </recommendedName>
</protein>
<dbReference type="Pfam" id="PF00389">
    <property type="entry name" value="2-Hacid_dh"/>
    <property type="match status" value="1"/>
</dbReference>
<dbReference type="GO" id="GO:0016616">
    <property type="term" value="F:oxidoreductase activity, acting on the CH-OH group of donors, NAD or NADP as acceptor"/>
    <property type="evidence" value="ECO:0007669"/>
    <property type="project" value="InterPro"/>
</dbReference>
<dbReference type="GO" id="GO:0051287">
    <property type="term" value="F:NAD binding"/>
    <property type="evidence" value="ECO:0007669"/>
    <property type="project" value="InterPro"/>
</dbReference>
<sequence length="70" mass="7544">MKVLIPDKVNPKATEILEKAGFEVENKPGISVEELVKICAGADAMIVRSGIKITKEVIDAAKNLKLVVRA</sequence>
<name>X0V5K3_9ZZZZ</name>